<name>A0A090T0T4_9VIBR</name>
<evidence type="ECO:0000313" key="1">
    <source>
        <dbReference type="EMBL" id="GAL32793.1"/>
    </source>
</evidence>
<proteinExistence type="predicted"/>
<dbReference type="AlphaFoldDB" id="A0A090T0T4"/>
<dbReference type="EMBL" id="BBMT01000002">
    <property type="protein sequence ID" value="GAL32793.1"/>
    <property type="molecule type" value="Genomic_DNA"/>
</dbReference>
<protein>
    <submittedName>
        <fullName evidence="1">Starvation lipoprotein Slp paralog</fullName>
    </submittedName>
</protein>
<organism evidence="1 2">
    <name type="scientific">Vibrio maritimus</name>
    <dbReference type="NCBI Taxonomy" id="990268"/>
    <lineage>
        <taxon>Bacteria</taxon>
        <taxon>Pseudomonadati</taxon>
        <taxon>Pseudomonadota</taxon>
        <taxon>Gammaproteobacteria</taxon>
        <taxon>Vibrionales</taxon>
        <taxon>Vibrionaceae</taxon>
        <taxon>Vibrio</taxon>
    </lineage>
</organism>
<reference evidence="1 2" key="2">
    <citation type="submission" date="2014-09" db="EMBL/GenBank/DDBJ databases">
        <authorList>
            <consortium name="NBRP consortium"/>
            <person name="Sawabe T."/>
            <person name="Meirelles P."/>
            <person name="Nakanishi M."/>
            <person name="Sayaka M."/>
            <person name="Hattori M."/>
            <person name="Ohkuma M."/>
        </authorList>
    </citation>
    <scope>NUCLEOTIDE SEQUENCE [LARGE SCALE GENOMIC DNA]</scope>
    <source>
        <strain evidence="1 2">JCM 19240</strain>
    </source>
</reference>
<dbReference type="OrthoDB" id="5295757at2"/>
<reference evidence="1 2" key="1">
    <citation type="submission" date="2014-09" db="EMBL/GenBank/DDBJ databases">
        <title>Vibrio maritimus JCM 19240. (C210) whole genome shotgun sequence.</title>
        <authorList>
            <person name="Sawabe T."/>
            <person name="Meirelles P."/>
            <person name="Nakanishi M."/>
            <person name="Sayaka M."/>
            <person name="Hattori M."/>
            <person name="Ohkuma M."/>
        </authorList>
    </citation>
    <scope>NUCLEOTIDE SEQUENCE [LARGE SCALE GENOMIC DNA]</scope>
    <source>
        <strain evidence="1 2">JCM 19240</strain>
    </source>
</reference>
<dbReference type="Pfam" id="PF03843">
    <property type="entry name" value="Slp"/>
    <property type="match status" value="1"/>
</dbReference>
<keyword evidence="1" id="KW-0449">Lipoprotein</keyword>
<dbReference type="InterPro" id="IPR004658">
    <property type="entry name" value="OMP_Slp"/>
</dbReference>
<dbReference type="PROSITE" id="PS51257">
    <property type="entry name" value="PROKAR_LIPOPROTEIN"/>
    <property type="match status" value="1"/>
</dbReference>
<comment type="caution">
    <text evidence="1">The sequence shown here is derived from an EMBL/GenBank/DDBJ whole genome shotgun (WGS) entry which is preliminary data.</text>
</comment>
<dbReference type="PIRSF" id="PIRSF004982">
    <property type="entry name" value="SlP"/>
    <property type="match status" value="1"/>
</dbReference>
<gene>
    <name evidence="1" type="ORF">JCM19240_6225</name>
</gene>
<keyword evidence="2" id="KW-1185">Reference proteome</keyword>
<dbReference type="Proteomes" id="UP000029224">
    <property type="component" value="Unassembled WGS sequence"/>
</dbReference>
<dbReference type="GO" id="GO:0019867">
    <property type="term" value="C:outer membrane"/>
    <property type="evidence" value="ECO:0007669"/>
    <property type="project" value="InterPro"/>
</dbReference>
<dbReference type="PANTHER" id="PTHR37530:SF1">
    <property type="entry name" value="OUTER MEMBRANE PROTEIN SLP"/>
    <property type="match status" value="1"/>
</dbReference>
<dbReference type="PANTHER" id="PTHR37530">
    <property type="entry name" value="OUTER MEMBRANE PROTEIN SLP"/>
    <property type="match status" value="1"/>
</dbReference>
<accession>A0A090T0T4</accession>
<sequence length="193" mass="22212">MRVYVWILAALLVGCSSGPDEIKVADEKLLVNYQDASLDATPYKGQPARWGGVVAKLTNPSASSSELQISYFELDAKGRPDETRQGSSRFVVKVERFLDPKIFVLGKPMTFVGTIEGQTDIKVGEQTLSVPVIKASNYYLWTEDKRIKTYYVGDPYYNYYYDRYYYWDYVDEADLIEHYDAYDAYDAYDYGDF</sequence>
<evidence type="ECO:0000313" key="2">
    <source>
        <dbReference type="Proteomes" id="UP000029224"/>
    </source>
</evidence>